<name>A0ABY8I2G9_9BURK</name>
<evidence type="ECO:0008006" key="3">
    <source>
        <dbReference type="Google" id="ProtNLM"/>
    </source>
</evidence>
<dbReference type="Proteomes" id="UP001219584">
    <property type="component" value="Chromosome"/>
</dbReference>
<sequence length="463" mass="50978">MNIFKMLFGAKAAAAPASQPLPAAPSDQPSLEDELNHYSGYERQAALERCAALDRTDLLPLVIVRLNDWVPAVRDAARVTMQHLLPLAPVPQLLQILPNVLRLREMSRSDHADWLQHFERTVLELLSVQDLLDGVCGKNVHVARSCFYMLHQYGLGDRAQYIGMALATRGDTVLATQALRLCASTAPDVQTALYLKAMSSPFGRIRTSALLSLTQAPGGQDMRALALTSLLDAQASVRYLAVACLQTMGEDARISYRAILANPASNTQAIRVSLLSLGSLRAPEDLELIRAFTQSTPPSVRLAAYNAWFKAAPSDKDEIALQAAGDVAPGMQKFACQMVSRQGAFIPFATLRPLLEARGEHYLLLRYASGNKWQWLATIAHLALAHAPHGPPQTYLDHELLRWIRDAHRITGEPNGQQHDLLSQEYAQAALRALLTVHDEQYSTLLTHELALHQLTPAKTPQH</sequence>
<dbReference type="EMBL" id="CP121464">
    <property type="protein sequence ID" value="WFR79094.1"/>
    <property type="molecule type" value="Genomic_DNA"/>
</dbReference>
<reference evidence="1 2" key="1">
    <citation type="submission" date="2023-04" db="EMBL/GenBank/DDBJ databases">
        <title>Nanopore sequencing of Janthinobacterium from water.</title>
        <authorList>
            <person name="Ciuchcinski K."/>
            <person name="Rokowska A."/>
            <person name="Dziewit L."/>
        </authorList>
    </citation>
    <scope>NUCLEOTIDE SEQUENCE [LARGE SCALE GENOMIC DNA]</scope>
    <source>
        <strain evidence="1 2">DEMB2</strain>
    </source>
</reference>
<dbReference type="SUPFAM" id="SSF48371">
    <property type="entry name" value="ARM repeat"/>
    <property type="match status" value="1"/>
</dbReference>
<dbReference type="RefSeq" id="WP_035822054.1">
    <property type="nucleotide sequence ID" value="NZ_CP121464.1"/>
</dbReference>
<gene>
    <name evidence="1" type="ORF">P9875_25940</name>
</gene>
<accession>A0ABY8I2G9</accession>
<protein>
    <recommendedName>
        <fullName evidence="3">HEAT repeat domain-containing protein</fullName>
    </recommendedName>
</protein>
<keyword evidence="2" id="KW-1185">Reference proteome</keyword>
<dbReference type="InterPro" id="IPR016024">
    <property type="entry name" value="ARM-type_fold"/>
</dbReference>
<evidence type="ECO:0000313" key="1">
    <source>
        <dbReference type="EMBL" id="WFR79094.1"/>
    </source>
</evidence>
<proteinExistence type="predicted"/>
<organism evidence="1 2">
    <name type="scientific">Janthinobacterium rivuli</name>
    <dbReference type="NCBI Taxonomy" id="2751478"/>
    <lineage>
        <taxon>Bacteria</taxon>
        <taxon>Pseudomonadati</taxon>
        <taxon>Pseudomonadota</taxon>
        <taxon>Betaproteobacteria</taxon>
        <taxon>Burkholderiales</taxon>
        <taxon>Oxalobacteraceae</taxon>
        <taxon>Janthinobacterium</taxon>
    </lineage>
</organism>
<evidence type="ECO:0000313" key="2">
    <source>
        <dbReference type="Proteomes" id="UP001219584"/>
    </source>
</evidence>